<keyword evidence="2" id="KW-1185">Reference proteome</keyword>
<dbReference type="Proteomes" id="UP000199236">
    <property type="component" value="Unassembled WGS sequence"/>
</dbReference>
<name>A0A1I5E873_9HYPH</name>
<dbReference type="PANTHER" id="PTHR30528">
    <property type="entry name" value="CYTOPLASMIC PROTEIN"/>
    <property type="match status" value="1"/>
</dbReference>
<evidence type="ECO:0008006" key="3">
    <source>
        <dbReference type="Google" id="ProtNLM"/>
    </source>
</evidence>
<sequence>MLFACGCNLQLSRCALRFLPQSGKYPNLQLIQTVRGGHMTEQSLSKAQARRIALKAQGFLPQRRGLKRIDRRHLDALFDQLTLLQIDSVNVLDRAHYLTLFARFGAYDKAAVDRLLHDVSGPKSARKKDYFEYWGHEASVMPVSLYPALKWRMERACQHQGVWGKLSRYAKENPQVLETILKDIADRGPLCVSDLEKRGGRSGAWWGWNDSKIALEFLFWCGHIVAAGRQGFTRYYDLPERVIPSDYLEAPALDEATAHRQLMALAAKSHGIGTEKCLRDYFRLPTAEARKALDTLLEEGIIEPVSVQGWDAPTYIYKDAQLPARATCRALLAPFDSLIWYRDRAEALFDFRYRIEIYVPKEKRQFGYYVLPFLMGDRLVARLDLKANRQESVLEVFAAHGEARIDQGKVAEALAQELALMAQWMGLDSIRVGERGDLAGSLSVSVRQLI</sequence>
<dbReference type="PANTHER" id="PTHR30528:SF0">
    <property type="entry name" value="CYTOPLASMIC PROTEIN"/>
    <property type="match status" value="1"/>
</dbReference>
<reference evidence="1 2" key="1">
    <citation type="submission" date="2016-10" db="EMBL/GenBank/DDBJ databases">
        <authorList>
            <person name="de Groot N.N."/>
        </authorList>
    </citation>
    <scope>NUCLEOTIDE SEQUENCE [LARGE SCALE GENOMIC DNA]</scope>
    <source>
        <strain evidence="1 2">CGMCC 1.9157</strain>
    </source>
</reference>
<organism evidence="1 2">
    <name type="scientific">Cohaesibacter marisflavi</name>
    <dbReference type="NCBI Taxonomy" id="655353"/>
    <lineage>
        <taxon>Bacteria</taxon>
        <taxon>Pseudomonadati</taxon>
        <taxon>Pseudomonadota</taxon>
        <taxon>Alphaproteobacteria</taxon>
        <taxon>Hyphomicrobiales</taxon>
        <taxon>Cohaesibacteraceae</taxon>
    </lineage>
</organism>
<gene>
    <name evidence="1" type="ORF">SAMN04488056_10373</name>
</gene>
<protein>
    <recommendedName>
        <fullName evidence="3">Winged helix-turn-helix domain-containing protein</fullName>
    </recommendedName>
</protein>
<dbReference type="AlphaFoldDB" id="A0A1I5E873"/>
<dbReference type="InterPro" id="IPR009351">
    <property type="entry name" value="AlkZ-like"/>
</dbReference>
<evidence type="ECO:0000313" key="1">
    <source>
        <dbReference type="EMBL" id="SFO07674.1"/>
    </source>
</evidence>
<dbReference type="STRING" id="655353.SAMN04488056_10373"/>
<dbReference type="Pfam" id="PF06224">
    <property type="entry name" value="AlkZ-like"/>
    <property type="match status" value="1"/>
</dbReference>
<evidence type="ECO:0000313" key="2">
    <source>
        <dbReference type="Proteomes" id="UP000199236"/>
    </source>
</evidence>
<dbReference type="EMBL" id="FOVR01000003">
    <property type="protein sequence ID" value="SFO07674.1"/>
    <property type="molecule type" value="Genomic_DNA"/>
</dbReference>
<accession>A0A1I5E873</accession>
<proteinExistence type="predicted"/>